<gene>
    <name evidence="2" type="ORF">C492_21647</name>
</gene>
<dbReference type="RefSeq" id="WP_008427321.1">
    <property type="nucleotide sequence ID" value="NZ_AOIA01000166.1"/>
</dbReference>
<feature type="transmembrane region" description="Helical" evidence="1">
    <location>
        <begin position="36"/>
        <end position="62"/>
    </location>
</feature>
<proteinExistence type="predicted"/>
<organism evidence="2 3">
    <name type="scientific">Natronococcus jeotgali DSM 18795</name>
    <dbReference type="NCBI Taxonomy" id="1227498"/>
    <lineage>
        <taxon>Archaea</taxon>
        <taxon>Methanobacteriati</taxon>
        <taxon>Methanobacteriota</taxon>
        <taxon>Stenosarchaea group</taxon>
        <taxon>Halobacteria</taxon>
        <taxon>Halobacteriales</taxon>
        <taxon>Natrialbaceae</taxon>
        <taxon>Natronococcus</taxon>
    </lineage>
</organism>
<name>L9WMW2_9EURY</name>
<keyword evidence="3" id="KW-1185">Reference proteome</keyword>
<dbReference type="Proteomes" id="UP000011531">
    <property type="component" value="Unassembled WGS sequence"/>
</dbReference>
<dbReference type="EMBL" id="AOIA01000166">
    <property type="protein sequence ID" value="ELY50825.1"/>
    <property type="molecule type" value="Genomic_DNA"/>
</dbReference>
<keyword evidence="1" id="KW-1133">Transmembrane helix</keyword>
<evidence type="ECO:0000313" key="3">
    <source>
        <dbReference type="Proteomes" id="UP000011531"/>
    </source>
</evidence>
<sequence length="64" mass="7200">MNRTEQVFEETTKLLSAVHYSLSSDDFPDRSTRDTVLVGLVYAAMLVLLPFAVGVDLFNVLAHW</sequence>
<accession>L9WMW2</accession>
<keyword evidence="1" id="KW-0812">Transmembrane</keyword>
<comment type="caution">
    <text evidence="2">The sequence shown here is derived from an EMBL/GenBank/DDBJ whole genome shotgun (WGS) entry which is preliminary data.</text>
</comment>
<dbReference type="AlphaFoldDB" id="L9WMW2"/>
<evidence type="ECO:0000256" key="1">
    <source>
        <dbReference type="SAM" id="Phobius"/>
    </source>
</evidence>
<evidence type="ECO:0000313" key="2">
    <source>
        <dbReference type="EMBL" id="ELY50825.1"/>
    </source>
</evidence>
<reference evidence="2 3" key="1">
    <citation type="journal article" date="2014" name="PLoS Genet.">
        <title>Phylogenetically driven sequencing of extremely halophilic archaea reveals strategies for static and dynamic osmo-response.</title>
        <authorList>
            <person name="Becker E.A."/>
            <person name="Seitzer P.M."/>
            <person name="Tritt A."/>
            <person name="Larsen D."/>
            <person name="Krusor M."/>
            <person name="Yao A.I."/>
            <person name="Wu D."/>
            <person name="Madern D."/>
            <person name="Eisen J.A."/>
            <person name="Darling A.E."/>
            <person name="Facciotti M.T."/>
        </authorList>
    </citation>
    <scope>NUCLEOTIDE SEQUENCE [LARGE SCALE GENOMIC DNA]</scope>
    <source>
        <strain evidence="2 3">DSM 18795</strain>
    </source>
</reference>
<keyword evidence="1" id="KW-0472">Membrane</keyword>
<protein>
    <submittedName>
        <fullName evidence="2">Uncharacterized protein</fullName>
    </submittedName>
</protein>
<dbReference type="STRING" id="1227498.C492_21647"/>
<dbReference type="OrthoDB" id="201636at2157"/>